<feature type="transmembrane region" description="Helical" evidence="1">
    <location>
        <begin position="42"/>
        <end position="60"/>
    </location>
</feature>
<keyword evidence="3" id="KW-1185">Reference proteome</keyword>
<sequence>MEQRFQIGSGLHYLLLFLTAAAIFILLWIGRRDKEGILSKRIGFVTAWILILNYIVYVIYRIDSGHWEIRYDLPMEFCNWAMIVTAVAFFTHNRTFAELSYFWVMSGSINGVITPDLQVTFPHIYFFIFFIAHSGLVIASLYIVFGLKLEPRPWAILRAFLYSQIFFVTAFTVDYLLDGNYGYMMAKPSAGSALDFLSEWPYYLIQMQLIGVGFFFLLYLPFYFKNRNIIFLEYSREEKNEDAVS</sequence>
<comment type="caution">
    <text evidence="2">The sequence shown here is derived from an EMBL/GenBank/DDBJ whole genome shotgun (WGS) entry which is preliminary data.</text>
</comment>
<dbReference type="InterPro" id="IPR011737">
    <property type="entry name" value="CHP02206_TP0381"/>
</dbReference>
<feature type="transmembrane region" description="Helical" evidence="1">
    <location>
        <begin position="202"/>
        <end position="224"/>
    </location>
</feature>
<evidence type="ECO:0000313" key="3">
    <source>
        <dbReference type="Proteomes" id="UP000006329"/>
    </source>
</evidence>
<gene>
    <name evidence="2" type="ORF">LEP1GSC179_3260</name>
</gene>
<proteinExistence type="predicted"/>
<dbReference type="AlphaFoldDB" id="A0A0E2BGR0"/>
<dbReference type="NCBIfam" id="TIGR02206">
    <property type="entry name" value="intg_mem_TP0381"/>
    <property type="match status" value="1"/>
</dbReference>
<feature type="transmembrane region" description="Helical" evidence="1">
    <location>
        <begin position="80"/>
        <end position="104"/>
    </location>
</feature>
<dbReference type="Pfam" id="PF14808">
    <property type="entry name" value="TMEM164"/>
    <property type="match status" value="1"/>
</dbReference>
<organism evidence="2 3">
    <name type="scientific">Leptospira santarosai str. MOR084</name>
    <dbReference type="NCBI Taxonomy" id="1049984"/>
    <lineage>
        <taxon>Bacteria</taxon>
        <taxon>Pseudomonadati</taxon>
        <taxon>Spirochaetota</taxon>
        <taxon>Spirochaetia</taxon>
        <taxon>Leptospirales</taxon>
        <taxon>Leptospiraceae</taxon>
        <taxon>Leptospira</taxon>
    </lineage>
</organism>
<feature type="transmembrane region" description="Helical" evidence="1">
    <location>
        <begin position="159"/>
        <end position="177"/>
    </location>
</feature>
<dbReference type="RefSeq" id="WP_004484586.1">
    <property type="nucleotide sequence ID" value="NZ_AHON02000029.1"/>
</dbReference>
<feature type="transmembrane region" description="Helical" evidence="1">
    <location>
        <begin position="12"/>
        <end position="30"/>
    </location>
</feature>
<accession>A0A0E2BGR0</accession>
<dbReference type="Proteomes" id="UP000006329">
    <property type="component" value="Unassembled WGS sequence"/>
</dbReference>
<evidence type="ECO:0000313" key="2">
    <source>
        <dbReference type="EMBL" id="EKO34525.1"/>
    </source>
</evidence>
<keyword evidence="1" id="KW-1133">Transmembrane helix</keyword>
<keyword evidence="1" id="KW-0472">Membrane</keyword>
<reference evidence="2" key="1">
    <citation type="submission" date="2012-10" db="EMBL/GenBank/DDBJ databases">
        <authorList>
            <person name="Harkins D.M."/>
            <person name="Durkin A.S."/>
            <person name="Brinkac L.M."/>
            <person name="Haft D.H."/>
            <person name="Selengut J.D."/>
            <person name="Sanka R."/>
            <person name="DePew J."/>
            <person name="Purushe J."/>
            <person name="Matthias M.A."/>
            <person name="Vinetz J.M."/>
            <person name="Sutton G.G."/>
            <person name="Nierman W.C."/>
            <person name="Fouts D.E."/>
        </authorList>
    </citation>
    <scope>NUCLEOTIDE SEQUENCE [LARGE SCALE GENOMIC DNA]</scope>
    <source>
        <strain evidence="2">MOR084</strain>
    </source>
</reference>
<keyword evidence="1" id="KW-0812">Transmembrane</keyword>
<protein>
    <submittedName>
        <fullName evidence="2">TIGR02206 family protein</fullName>
    </submittedName>
</protein>
<feature type="transmembrane region" description="Helical" evidence="1">
    <location>
        <begin position="124"/>
        <end position="147"/>
    </location>
</feature>
<dbReference type="EMBL" id="AHON02000029">
    <property type="protein sequence ID" value="EKO34525.1"/>
    <property type="molecule type" value="Genomic_DNA"/>
</dbReference>
<name>A0A0E2BGR0_9LEPT</name>
<evidence type="ECO:0000256" key="1">
    <source>
        <dbReference type="SAM" id="Phobius"/>
    </source>
</evidence>